<keyword evidence="1" id="KW-0808">Transferase</keyword>
<evidence type="ECO:0000313" key="1">
    <source>
        <dbReference type="EMBL" id="MDG4714315.1"/>
    </source>
</evidence>
<dbReference type="Proteomes" id="UP001529085">
    <property type="component" value="Unassembled WGS sequence"/>
</dbReference>
<reference evidence="1 2" key="1">
    <citation type="submission" date="2023-03" db="EMBL/GenBank/DDBJ databases">
        <title>Strain YYF002 represents a novel species in the genus Winogradskyella isolated from seawater.</title>
        <authorList>
            <person name="Fu Z.-Y."/>
        </authorList>
    </citation>
    <scope>NUCLEOTIDE SEQUENCE [LARGE SCALE GENOMIC DNA]</scope>
    <source>
        <strain evidence="1 2">YYF002</strain>
    </source>
</reference>
<dbReference type="EMBL" id="JARSBN010000001">
    <property type="protein sequence ID" value="MDG4714315.1"/>
    <property type="molecule type" value="Genomic_DNA"/>
</dbReference>
<keyword evidence="1" id="KW-0489">Methyltransferase</keyword>
<dbReference type="EC" id="2.1.1.-" evidence="1"/>
<gene>
    <name evidence="1" type="ORF">P7122_00395</name>
</gene>
<comment type="caution">
    <text evidence="1">The sequence shown here is derived from an EMBL/GenBank/DDBJ whole genome shotgun (WGS) entry which is preliminary data.</text>
</comment>
<dbReference type="GO" id="GO:0008168">
    <property type="term" value="F:methyltransferase activity"/>
    <property type="evidence" value="ECO:0007669"/>
    <property type="project" value="UniProtKB-KW"/>
</dbReference>
<proteinExistence type="predicted"/>
<dbReference type="GO" id="GO:0032259">
    <property type="term" value="P:methylation"/>
    <property type="evidence" value="ECO:0007669"/>
    <property type="project" value="UniProtKB-KW"/>
</dbReference>
<protein>
    <submittedName>
        <fullName evidence="1">Class I SAM-dependent methyltransferase</fullName>
        <ecNumber evidence="1">2.1.1.-</ecNumber>
    </submittedName>
</protein>
<dbReference type="RefSeq" id="WP_278003807.1">
    <property type="nucleotide sequence ID" value="NZ_JARSBN010000001.1"/>
</dbReference>
<sequence length="255" mass="30173">MKKIKRFIYNRKVVRYYRKGKAYLNNPEYLKTQQESKKEILKEPSRTTIINYLLSLKKEDTTYLEIGVRNPEHNYNHINANTKYSVDPGIEFKKNPVDFKMTSDTFFNKLLKSEILSNTIKFDVIFIDGLHLAEQVDRDIENALKYIKDDGFIVLHDCNPPTEWHAREHFEYKDTPAGGYWNGTTWKAFLKWRGNPSVHSCCVDSDWGVGIISKHHPIGKSITNVNPFYEYKILEKQRREHLNLIDFELFKKTFN</sequence>
<evidence type="ECO:0000313" key="2">
    <source>
        <dbReference type="Proteomes" id="UP001529085"/>
    </source>
</evidence>
<dbReference type="Gene3D" id="3.40.50.150">
    <property type="entry name" value="Vaccinia Virus protein VP39"/>
    <property type="match status" value="1"/>
</dbReference>
<keyword evidence="2" id="KW-1185">Reference proteome</keyword>
<dbReference type="InterPro" id="IPR029063">
    <property type="entry name" value="SAM-dependent_MTases_sf"/>
</dbReference>
<name>A0ABT6FXE3_9FLAO</name>
<accession>A0ABT6FXE3</accession>
<dbReference type="Pfam" id="PF13578">
    <property type="entry name" value="Methyltransf_24"/>
    <property type="match status" value="1"/>
</dbReference>
<organism evidence="1 2">
    <name type="scientific">Winogradskyella marincola</name>
    <dbReference type="NCBI Taxonomy" id="3037795"/>
    <lineage>
        <taxon>Bacteria</taxon>
        <taxon>Pseudomonadati</taxon>
        <taxon>Bacteroidota</taxon>
        <taxon>Flavobacteriia</taxon>
        <taxon>Flavobacteriales</taxon>
        <taxon>Flavobacteriaceae</taxon>
        <taxon>Winogradskyella</taxon>
    </lineage>
</organism>
<dbReference type="SUPFAM" id="SSF53335">
    <property type="entry name" value="S-adenosyl-L-methionine-dependent methyltransferases"/>
    <property type="match status" value="1"/>
</dbReference>